<evidence type="ECO:0000256" key="2">
    <source>
        <dbReference type="ARBA" id="ARBA00004377"/>
    </source>
</evidence>
<dbReference type="SUPFAM" id="SSF54523">
    <property type="entry name" value="Pili subunits"/>
    <property type="match status" value="1"/>
</dbReference>
<dbReference type="PROSITE" id="PS51257">
    <property type="entry name" value="PROKAR_LIPOPROTEIN"/>
    <property type="match status" value="1"/>
</dbReference>
<dbReference type="AlphaFoldDB" id="A0A9X9C1L2"/>
<dbReference type="InterPro" id="IPR010052">
    <property type="entry name" value="T2SS_protein-GspI"/>
</dbReference>
<protein>
    <recommendedName>
        <fullName evidence="10">Type II secretion system protein I</fullName>
        <shortName evidence="10">T2SS minor pseudopilin I</shortName>
    </recommendedName>
</protein>
<dbReference type="RefSeq" id="WP_147838722.1">
    <property type="nucleotide sequence ID" value="NZ_VOUP01000012.1"/>
</dbReference>
<dbReference type="NCBIfam" id="TIGR02532">
    <property type="entry name" value="IV_pilin_GFxxxE"/>
    <property type="match status" value="1"/>
</dbReference>
<dbReference type="EMBL" id="VOUP01000012">
    <property type="protein sequence ID" value="TXE26961.1"/>
    <property type="molecule type" value="Genomic_DNA"/>
</dbReference>
<evidence type="ECO:0000256" key="6">
    <source>
        <dbReference type="ARBA" id="ARBA00022519"/>
    </source>
</evidence>
<dbReference type="Pfam" id="PF02501">
    <property type="entry name" value="T2SSI"/>
    <property type="match status" value="1"/>
</dbReference>
<dbReference type="InterPro" id="IPR045584">
    <property type="entry name" value="Pilin-like"/>
</dbReference>
<comment type="subunit">
    <text evidence="10">Type II secretion is composed of four main components: the outer membrane complex, the inner membrane complex, the cytoplasmic secretion ATPase and the periplasm-spanning pseudopilus.</text>
</comment>
<dbReference type="Proteomes" id="UP000321307">
    <property type="component" value="Unassembled WGS sequence"/>
</dbReference>
<dbReference type="InterPro" id="IPR012902">
    <property type="entry name" value="N_methyl_site"/>
</dbReference>
<dbReference type="GO" id="GO:0005886">
    <property type="term" value="C:plasma membrane"/>
    <property type="evidence" value="ECO:0007669"/>
    <property type="project" value="UniProtKB-SubCell"/>
</dbReference>
<keyword evidence="9 10" id="KW-0472">Membrane</keyword>
<dbReference type="Pfam" id="PF07963">
    <property type="entry name" value="N_methyl"/>
    <property type="match status" value="1"/>
</dbReference>
<evidence type="ECO:0000313" key="12">
    <source>
        <dbReference type="EMBL" id="TXE26961.1"/>
    </source>
</evidence>
<evidence type="ECO:0000256" key="3">
    <source>
        <dbReference type="ARBA" id="ARBA00008358"/>
    </source>
</evidence>
<feature type="domain" description="Type II secretion system protein GspI C-terminal" evidence="11">
    <location>
        <begin position="45"/>
        <end position="121"/>
    </location>
</feature>
<dbReference type="PANTHER" id="PTHR38779:SF2">
    <property type="entry name" value="TYPE II SECRETION SYSTEM PROTEIN I-RELATED"/>
    <property type="match status" value="1"/>
</dbReference>
<dbReference type="NCBIfam" id="TIGR01707">
    <property type="entry name" value="gspI"/>
    <property type="match status" value="1"/>
</dbReference>
<comment type="function">
    <text evidence="1">Component of the type II secretion system required for the energy-dependent secretion of extracellular factors such as proteases and toxins from the periplasm. Part of the pseudopilus tip complex that is critical for the recognition and binding of secretion substrates.</text>
</comment>
<evidence type="ECO:0000313" key="13">
    <source>
        <dbReference type="Proteomes" id="UP000321307"/>
    </source>
</evidence>
<sequence length="125" mass="14051">MTRKMRRQQGMTLLEVMVALMIFAIGCLALINSTGGQVRSLSAIEAKTVALWVADNQLTLLQLDPRPPTLAWHSGTTVMAGETWHWRYRGRETSDAGMRAIAIEVRRDPQDRNALVEMLAYRALL</sequence>
<accession>A0A9X9C1L2</accession>
<keyword evidence="5 10" id="KW-0488">Methylation</keyword>
<dbReference type="Gene3D" id="3.30.1300.30">
    <property type="entry name" value="GSPII I/J protein-like"/>
    <property type="match status" value="1"/>
</dbReference>
<keyword evidence="4" id="KW-1003">Cell membrane</keyword>
<reference evidence="12 13" key="1">
    <citation type="submission" date="2019-07" db="EMBL/GenBank/DDBJ databases">
        <title>Serratia strains were isolated from fresh produce.</title>
        <authorList>
            <person name="Cho G.-S."/>
            <person name="Stein M."/>
            <person name="Lee W."/>
            <person name="Suh S.H."/>
            <person name="Franz C.M.A.P."/>
        </authorList>
    </citation>
    <scope>NUCLEOTIDE SEQUENCE [LARGE SCALE GENOMIC DNA]</scope>
    <source>
        <strain evidence="12 13">S17</strain>
    </source>
</reference>
<feature type="transmembrane region" description="Helical" evidence="10">
    <location>
        <begin position="12"/>
        <end position="31"/>
    </location>
</feature>
<gene>
    <name evidence="12" type="primary">gspI</name>
    <name evidence="12" type="ORF">FOT63_18685</name>
</gene>
<dbReference type="GO" id="GO:0015627">
    <property type="term" value="C:type II protein secretion system complex"/>
    <property type="evidence" value="ECO:0007669"/>
    <property type="project" value="UniProtKB-UniRule"/>
</dbReference>
<evidence type="ECO:0000256" key="7">
    <source>
        <dbReference type="ARBA" id="ARBA00022692"/>
    </source>
</evidence>
<evidence type="ECO:0000256" key="5">
    <source>
        <dbReference type="ARBA" id="ARBA00022481"/>
    </source>
</evidence>
<proteinExistence type="inferred from homology"/>
<evidence type="ECO:0000256" key="8">
    <source>
        <dbReference type="ARBA" id="ARBA00022989"/>
    </source>
</evidence>
<dbReference type="PANTHER" id="PTHR38779">
    <property type="entry name" value="TYPE II SECRETION SYSTEM PROTEIN I-RELATED"/>
    <property type="match status" value="1"/>
</dbReference>
<comment type="PTM">
    <text evidence="10">Cleaved by prepilin peptidase.</text>
</comment>
<organism evidence="12 13">
    <name type="scientific">Serratia ureilytica</name>
    <dbReference type="NCBI Taxonomy" id="300181"/>
    <lineage>
        <taxon>Bacteria</taxon>
        <taxon>Pseudomonadati</taxon>
        <taxon>Pseudomonadota</taxon>
        <taxon>Gammaproteobacteria</taxon>
        <taxon>Enterobacterales</taxon>
        <taxon>Yersiniaceae</taxon>
        <taxon>Serratia</taxon>
    </lineage>
</organism>
<comment type="subcellular location">
    <subcellularLocation>
        <location evidence="2 10">Cell inner membrane</location>
        <topology evidence="2 10">Single-pass membrane protein</topology>
    </subcellularLocation>
</comment>
<evidence type="ECO:0000256" key="9">
    <source>
        <dbReference type="ARBA" id="ARBA00023136"/>
    </source>
</evidence>
<dbReference type="GO" id="GO:0015628">
    <property type="term" value="P:protein secretion by the type II secretion system"/>
    <property type="evidence" value="ECO:0007669"/>
    <property type="project" value="UniProtKB-UniRule"/>
</dbReference>
<evidence type="ECO:0000259" key="11">
    <source>
        <dbReference type="Pfam" id="PF02501"/>
    </source>
</evidence>
<comment type="caution">
    <text evidence="12">The sequence shown here is derived from an EMBL/GenBank/DDBJ whole genome shotgun (WGS) entry which is preliminary data.</text>
</comment>
<keyword evidence="6 10" id="KW-0997">Cell inner membrane</keyword>
<name>A0A9X9C1L2_9GAMM</name>
<keyword evidence="7 10" id="KW-0812">Transmembrane</keyword>
<comment type="similarity">
    <text evidence="3 10">Belongs to the GSP I family.</text>
</comment>
<evidence type="ECO:0000256" key="10">
    <source>
        <dbReference type="RuleBase" id="RU368030"/>
    </source>
</evidence>
<evidence type="ECO:0000256" key="1">
    <source>
        <dbReference type="ARBA" id="ARBA00003161"/>
    </source>
</evidence>
<evidence type="ECO:0000256" key="4">
    <source>
        <dbReference type="ARBA" id="ARBA00022475"/>
    </source>
</evidence>
<dbReference type="InterPro" id="IPR003413">
    <property type="entry name" value="T2SS_GspI_C"/>
</dbReference>
<keyword evidence="8 10" id="KW-1133">Transmembrane helix</keyword>